<dbReference type="PROSITE" id="PS51272">
    <property type="entry name" value="SLH"/>
    <property type="match status" value="2"/>
</dbReference>
<comment type="cofactor">
    <cofactor evidence="1">
        <name>Zn(2+)</name>
        <dbReference type="ChEBI" id="CHEBI:29105"/>
    </cofactor>
</comment>
<evidence type="ECO:0000313" key="11">
    <source>
        <dbReference type="EMBL" id="MBE5039728.1"/>
    </source>
</evidence>
<feature type="signal peptide" evidence="9">
    <location>
        <begin position="1"/>
        <end position="24"/>
    </location>
</feature>
<evidence type="ECO:0000259" key="10">
    <source>
        <dbReference type="PROSITE" id="PS51272"/>
    </source>
</evidence>
<dbReference type="Pfam" id="PF01431">
    <property type="entry name" value="Peptidase_M13"/>
    <property type="match status" value="1"/>
</dbReference>
<dbReference type="InterPro" id="IPR042089">
    <property type="entry name" value="Peptidase_M13_dom_2"/>
</dbReference>
<dbReference type="GO" id="GO:0005886">
    <property type="term" value="C:plasma membrane"/>
    <property type="evidence" value="ECO:0007669"/>
    <property type="project" value="TreeGrafter"/>
</dbReference>
<comment type="caution">
    <text evidence="11">The sequence shown here is derived from an EMBL/GenBank/DDBJ whole genome shotgun (WGS) entry which is preliminary data.</text>
</comment>
<evidence type="ECO:0000256" key="3">
    <source>
        <dbReference type="ARBA" id="ARBA00022670"/>
    </source>
</evidence>
<dbReference type="CDD" id="cd08662">
    <property type="entry name" value="M13"/>
    <property type="match status" value="1"/>
</dbReference>
<dbReference type="RefSeq" id="WP_226392293.1">
    <property type="nucleotide sequence ID" value="NZ_JADCKB010000007.1"/>
</dbReference>
<evidence type="ECO:0000256" key="4">
    <source>
        <dbReference type="ARBA" id="ARBA00022723"/>
    </source>
</evidence>
<dbReference type="PANTHER" id="PTHR11733">
    <property type="entry name" value="ZINC METALLOPROTEASE FAMILY M13 NEPRILYSIN-RELATED"/>
    <property type="match status" value="1"/>
</dbReference>
<evidence type="ECO:0000256" key="8">
    <source>
        <dbReference type="ARBA" id="ARBA00023049"/>
    </source>
</evidence>
<protein>
    <submittedName>
        <fullName evidence="11">S-layer homology domain-containing protein</fullName>
    </submittedName>
</protein>
<dbReference type="GO" id="GO:0016485">
    <property type="term" value="P:protein processing"/>
    <property type="evidence" value="ECO:0007669"/>
    <property type="project" value="TreeGrafter"/>
</dbReference>
<feature type="domain" description="SLH" evidence="10">
    <location>
        <begin position="70"/>
        <end position="133"/>
    </location>
</feature>
<keyword evidence="9" id="KW-0732">Signal</keyword>
<dbReference type="Pfam" id="PF00395">
    <property type="entry name" value="SLH"/>
    <property type="match status" value="2"/>
</dbReference>
<dbReference type="SUPFAM" id="SSF55486">
    <property type="entry name" value="Metalloproteases ('zincins'), catalytic domain"/>
    <property type="match status" value="1"/>
</dbReference>
<dbReference type="PANTHER" id="PTHR11733:SF167">
    <property type="entry name" value="FI17812P1-RELATED"/>
    <property type="match status" value="1"/>
</dbReference>
<keyword evidence="6" id="KW-0378">Hydrolase</keyword>
<feature type="domain" description="SLH" evidence="10">
    <location>
        <begin position="134"/>
        <end position="193"/>
    </location>
</feature>
<evidence type="ECO:0000256" key="7">
    <source>
        <dbReference type="ARBA" id="ARBA00022833"/>
    </source>
</evidence>
<evidence type="ECO:0000256" key="2">
    <source>
        <dbReference type="ARBA" id="ARBA00007357"/>
    </source>
</evidence>
<name>A0A9D5M1K5_9FIRM</name>
<dbReference type="GO" id="GO:0004222">
    <property type="term" value="F:metalloendopeptidase activity"/>
    <property type="evidence" value="ECO:0007669"/>
    <property type="project" value="InterPro"/>
</dbReference>
<organism evidence="11 12">
    <name type="scientific">Ructibacterium gallinarum</name>
    <dbReference type="NCBI Taxonomy" id="2779355"/>
    <lineage>
        <taxon>Bacteria</taxon>
        <taxon>Bacillati</taxon>
        <taxon>Bacillota</taxon>
        <taxon>Clostridia</taxon>
        <taxon>Eubacteriales</taxon>
        <taxon>Oscillospiraceae</taxon>
        <taxon>Ructibacterium</taxon>
    </lineage>
</organism>
<proteinExistence type="inferred from homology"/>
<evidence type="ECO:0000256" key="6">
    <source>
        <dbReference type="ARBA" id="ARBA00022801"/>
    </source>
</evidence>
<keyword evidence="12" id="KW-1185">Reference proteome</keyword>
<dbReference type="InterPro" id="IPR001119">
    <property type="entry name" value="SLH_dom"/>
</dbReference>
<dbReference type="AlphaFoldDB" id="A0A9D5M1K5"/>
<sequence length="829" mass="92869">MKRLTAILLIAGLFLYSSAPFVFADGDQSYVAQDNNYVPRDENYATREETVAGFVKAIGAETEENVYAVLSQFSDAGKIASVYQDEIAIAVEEGLVSGYDDGSFRPQNTITRIEALVILNRALSKRTLPALYDVSFEDTPAWAAGDIHRLGAAGIVKGYGDGTLGAEDLLTTEQVKLLTERAARMVGPAGDFYEYINEDWMEETQIPAGKPFWSNIDQISQSMYKEIGDIIYTLYRQRYKEQIEFEKGTNEQKIADVFSAASNTVYRDLLGLEPAQEYLSKIDDVQDMDDLLETMAYLEYNGFHGLLPLAVSIDVYDSSKYVLTFSSCYTGMNTALVQGEDKEKVTNAYREYLAALFSLFGQEETAESVAAEVADLCTQLAEKAMPLAEHNAVKSHYQFYSDQELNEIFSNIDMGKFMEILKLSGAGGMVVYDLPLAEEINKIFVQENIELLKNYLRASVMDGSALYLNSEAFFVWRDYQDALNGTKSDAIAADYAVNMVEELLGWDLAKLYVEKYASPTAKAEVEAMTETILNAYVARLEKNTWLSDETRKKAISKIQNIQIRVGYPEDIAEYPDPGYEITSIKNGGNLMTYRTGYCRRYFDTCEGIFDVDVSVVDQTVWSMLPQTVNAMYDPSSNSITIPSGILHAPFYDPKASYESNLGGIGTVIAHEISHALDSLGSQFDEKGNLQNWWQEEDKKAFDAICKQVIEAYGQIEALPGVYVNGTQTLGENLADLAGMACVLDIAGKDNPRLNDLFTTYAETWRLVSTELYAKIMLQQDTHAPDKIRVNRVLSNFDIFEEYYDIHEGDGMYLPEDQRIQIWRSMPTAP</sequence>
<dbReference type="PRINTS" id="PR00786">
    <property type="entry name" value="NEPRILYSIN"/>
</dbReference>
<feature type="chain" id="PRO_5039632071" evidence="9">
    <location>
        <begin position="25"/>
        <end position="829"/>
    </location>
</feature>
<keyword evidence="4" id="KW-0479">Metal-binding</keyword>
<evidence type="ECO:0000256" key="9">
    <source>
        <dbReference type="SAM" id="SignalP"/>
    </source>
</evidence>
<dbReference type="InterPro" id="IPR008753">
    <property type="entry name" value="Peptidase_M13_N"/>
</dbReference>
<accession>A0A9D5M1K5</accession>
<keyword evidence="7" id="KW-0862">Zinc</keyword>
<dbReference type="InterPro" id="IPR018497">
    <property type="entry name" value="Peptidase_M13_C"/>
</dbReference>
<dbReference type="Gene3D" id="1.10.1380.10">
    <property type="entry name" value="Neutral endopeptidase , domain2"/>
    <property type="match status" value="1"/>
</dbReference>
<comment type="similarity">
    <text evidence="2">Belongs to the peptidase M13 family.</text>
</comment>
<dbReference type="Pfam" id="PF05649">
    <property type="entry name" value="Peptidase_M13_N"/>
    <property type="match status" value="1"/>
</dbReference>
<dbReference type="Gene3D" id="3.40.390.10">
    <property type="entry name" value="Collagenase (Catalytic Domain)"/>
    <property type="match status" value="1"/>
</dbReference>
<keyword evidence="3" id="KW-0645">Protease</keyword>
<evidence type="ECO:0000313" key="12">
    <source>
        <dbReference type="Proteomes" id="UP000806542"/>
    </source>
</evidence>
<keyword evidence="8" id="KW-0482">Metalloprotease</keyword>
<dbReference type="EMBL" id="JADCKB010000007">
    <property type="protein sequence ID" value="MBE5039728.1"/>
    <property type="molecule type" value="Genomic_DNA"/>
</dbReference>
<dbReference type="InterPro" id="IPR024079">
    <property type="entry name" value="MetalloPept_cat_dom_sf"/>
</dbReference>
<gene>
    <name evidence="11" type="ORF">INF28_04535</name>
</gene>
<dbReference type="GO" id="GO:0046872">
    <property type="term" value="F:metal ion binding"/>
    <property type="evidence" value="ECO:0007669"/>
    <property type="project" value="UniProtKB-KW"/>
</dbReference>
<evidence type="ECO:0000256" key="1">
    <source>
        <dbReference type="ARBA" id="ARBA00001947"/>
    </source>
</evidence>
<dbReference type="Proteomes" id="UP000806542">
    <property type="component" value="Unassembled WGS sequence"/>
</dbReference>
<evidence type="ECO:0000256" key="5">
    <source>
        <dbReference type="ARBA" id="ARBA00022737"/>
    </source>
</evidence>
<dbReference type="PROSITE" id="PS51885">
    <property type="entry name" value="NEPRILYSIN"/>
    <property type="match status" value="1"/>
</dbReference>
<keyword evidence="5" id="KW-0677">Repeat</keyword>
<reference evidence="11" key="1">
    <citation type="submission" date="2020-10" db="EMBL/GenBank/DDBJ databases">
        <title>ChiBAC.</title>
        <authorList>
            <person name="Zenner C."/>
            <person name="Hitch T.C.A."/>
            <person name="Clavel T."/>
        </authorList>
    </citation>
    <scope>NUCLEOTIDE SEQUENCE</scope>
    <source>
        <strain evidence="11">DSM 107454</strain>
    </source>
</reference>
<dbReference type="InterPro" id="IPR000718">
    <property type="entry name" value="Peptidase_M13"/>
</dbReference>